<evidence type="ECO:0000313" key="2">
    <source>
        <dbReference type="Proteomes" id="UP000001595"/>
    </source>
</evidence>
<protein>
    <recommendedName>
        <fullName evidence="3">CNOT7</fullName>
    </recommendedName>
</protein>
<evidence type="ECO:0008006" key="3">
    <source>
        <dbReference type="Google" id="ProtNLM"/>
    </source>
</evidence>
<dbReference type="InterPro" id="IPR036397">
    <property type="entry name" value="RNaseH_sf"/>
</dbReference>
<dbReference type="GeneTree" id="ENSGT00940000174515"/>
<accession>A0A8I5TTY6</accession>
<sequence length="85" mass="9656">MPAATVHHSQRICEVWACNVDEEMKKIRQVIRKYNYVAMDTEGMFFEDHTDDAKYCGHLYGLGSGSSYVQNGTGNAYEEEANKQS</sequence>
<evidence type="ECO:0000313" key="1">
    <source>
        <dbReference type="Ensembl" id="ENSPPYP00000035110.1"/>
    </source>
</evidence>
<dbReference type="SUPFAM" id="SSF53098">
    <property type="entry name" value="Ribonuclease H-like"/>
    <property type="match status" value="1"/>
</dbReference>
<reference evidence="1" key="3">
    <citation type="submission" date="2025-09" db="UniProtKB">
        <authorList>
            <consortium name="Ensembl"/>
        </authorList>
    </citation>
    <scope>IDENTIFICATION</scope>
</reference>
<reference evidence="1" key="2">
    <citation type="submission" date="2025-08" db="UniProtKB">
        <authorList>
            <consortium name="Ensembl"/>
        </authorList>
    </citation>
    <scope>IDENTIFICATION</scope>
</reference>
<name>A0A8I5TTY6_PONAB</name>
<dbReference type="Ensembl" id="ENSPPYT00000053559.1">
    <property type="protein sequence ID" value="ENSPPYP00000035110.1"/>
    <property type="gene ID" value="ENSPPYG00000034779.1"/>
</dbReference>
<dbReference type="Proteomes" id="UP000001595">
    <property type="component" value="Chromosome X"/>
</dbReference>
<proteinExistence type="predicted"/>
<dbReference type="Gene3D" id="3.30.420.10">
    <property type="entry name" value="Ribonuclease H-like superfamily/Ribonuclease H"/>
    <property type="match status" value="1"/>
</dbReference>
<dbReference type="InterPro" id="IPR012337">
    <property type="entry name" value="RNaseH-like_sf"/>
</dbReference>
<keyword evidence="2" id="KW-1185">Reference proteome</keyword>
<dbReference type="AlphaFoldDB" id="A0A8I5TTY6"/>
<organism evidence="1 2">
    <name type="scientific">Pongo abelii</name>
    <name type="common">Sumatran orangutan</name>
    <name type="synonym">Pongo pygmaeus abelii</name>
    <dbReference type="NCBI Taxonomy" id="9601"/>
    <lineage>
        <taxon>Eukaryota</taxon>
        <taxon>Metazoa</taxon>
        <taxon>Chordata</taxon>
        <taxon>Craniata</taxon>
        <taxon>Vertebrata</taxon>
        <taxon>Euteleostomi</taxon>
        <taxon>Mammalia</taxon>
        <taxon>Eutheria</taxon>
        <taxon>Euarchontoglires</taxon>
        <taxon>Primates</taxon>
        <taxon>Haplorrhini</taxon>
        <taxon>Catarrhini</taxon>
        <taxon>Hominidae</taxon>
        <taxon>Pongo</taxon>
    </lineage>
</organism>
<dbReference type="GO" id="GO:0003676">
    <property type="term" value="F:nucleic acid binding"/>
    <property type="evidence" value="ECO:0007669"/>
    <property type="project" value="InterPro"/>
</dbReference>
<reference evidence="1 2" key="1">
    <citation type="submission" date="2008-02" db="EMBL/GenBank/DDBJ databases">
        <title>A 6x draft sequence assembly of the Pongo pygmaeus abelii genome.</title>
        <authorList>
            <person name="Wilson R.K."/>
            <person name="Mardis E."/>
        </authorList>
    </citation>
    <scope>NUCLEOTIDE SEQUENCE [LARGE SCALE GENOMIC DNA]</scope>
</reference>